<accession>A0A5D4JSE3</accession>
<sequence>MIRRLEEIERDLLARRERAETEGGKGEIDGIDLTLQLLRQKHADATRFAHRTSHVSLGIPSVRPPT</sequence>
<keyword evidence="2" id="KW-1185">Reference proteome</keyword>
<reference evidence="1 2" key="1">
    <citation type="submission" date="2019-08" db="EMBL/GenBank/DDBJ databases">
        <title>Draft genome for granaticin producer strain Streptomyces parvus C05.</title>
        <authorList>
            <person name="Gonzalez-Pimentel J.L."/>
        </authorList>
    </citation>
    <scope>NUCLEOTIDE SEQUENCE [LARGE SCALE GENOMIC DNA]</scope>
    <source>
        <strain evidence="1 2">C05</strain>
    </source>
</reference>
<dbReference type="EMBL" id="VSZQ01000001">
    <property type="protein sequence ID" value="TYR66533.1"/>
    <property type="molecule type" value="Genomic_DNA"/>
</dbReference>
<comment type="caution">
    <text evidence="1">The sequence shown here is derived from an EMBL/GenBank/DDBJ whole genome shotgun (WGS) entry which is preliminary data.</text>
</comment>
<dbReference type="RefSeq" id="WP_148901090.1">
    <property type="nucleotide sequence ID" value="NZ_VSZQ01000001.1"/>
</dbReference>
<organism evidence="1 2">
    <name type="scientific">Streptomyces parvus</name>
    <dbReference type="NCBI Taxonomy" id="66428"/>
    <lineage>
        <taxon>Bacteria</taxon>
        <taxon>Bacillati</taxon>
        <taxon>Actinomycetota</taxon>
        <taxon>Actinomycetes</taxon>
        <taxon>Kitasatosporales</taxon>
        <taxon>Streptomycetaceae</taxon>
        <taxon>Streptomyces</taxon>
    </lineage>
</organism>
<gene>
    <name evidence="1" type="ORF">FY004_00175</name>
</gene>
<dbReference type="AlphaFoldDB" id="A0A5D4JSE3"/>
<evidence type="ECO:0000313" key="2">
    <source>
        <dbReference type="Proteomes" id="UP000323242"/>
    </source>
</evidence>
<proteinExistence type="predicted"/>
<evidence type="ECO:0000313" key="1">
    <source>
        <dbReference type="EMBL" id="TYR66533.1"/>
    </source>
</evidence>
<dbReference type="Proteomes" id="UP000323242">
    <property type="component" value="Unassembled WGS sequence"/>
</dbReference>
<name>A0A5D4JSE3_9ACTN</name>
<protein>
    <submittedName>
        <fullName evidence="1">Recombinase</fullName>
    </submittedName>
</protein>